<dbReference type="InterPro" id="IPR011032">
    <property type="entry name" value="GroES-like_sf"/>
</dbReference>
<dbReference type="Gene3D" id="3.40.50.720">
    <property type="entry name" value="NAD(P)-binding Rossmann-like Domain"/>
    <property type="match status" value="1"/>
</dbReference>
<dbReference type="SUPFAM" id="SSF51735">
    <property type="entry name" value="NAD(P)-binding Rossmann-fold domains"/>
    <property type="match status" value="1"/>
</dbReference>
<gene>
    <name evidence="4" type="ORF">B0T24DRAFT_575415</name>
</gene>
<dbReference type="InterPro" id="IPR047122">
    <property type="entry name" value="Trans-enoyl_RdTase-like"/>
</dbReference>
<dbReference type="AlphaFoldDB" id="A0AAE0N8B1"/>
<dbReference type="Pfam" id="PF08240">
    <property type="entry name" value="ADH_N"/>
    <property type="match status" value="1"/>
</dbReference>
<dbReference type="GO" id="GO:0016651">
    <property type="term" value="F:oxidoreductase activity, acting on NAD(P)H"/>
    <property type="evidence" value="ECO:0007669"/>
    <property type="project" value="InterPro"/>
</dbReference>
<dbReference type="Proteomes" id="UP001287356">
    <property type="component" value="Unassembled WGS sequence"/>
</dbReference>
<dbReference type="PANTHER" id="PTHR45348:SF2">
    <property type="entry name" value="ZINC-TYPE ALCOHOL DEHYDROGENASE-LIKE PROTEIN C2E1P3.01"/>
    <property type="match status" value="1"/>
</dbReference>
<comment type="similarity">
    <text evidence="1">Belongs to the zinc-containing alcohol dehydrogenase family.</text>
</comment>
<keyword evidence="5" id="KW-1185">Reference proteome</keyword>
<dbReference type="InterPro" id="IPR013149">
    <property type="entry name" value="ADH-like_C"/>
</dbReference>
<accession>A0AAE0N8B1</accession>
<dbReference type="InterPro" id="IPR036291">
    <property type="entry name" value="NAD(P)-bd_dom_sf"/>
</dbReference>
<name>A0AAE0N8B1_9PEZI</name>
<dbReference type="CDD" id="cd08249">
    <property type="entry name" value="enoyl_reductase_like"/>
    <property type="match status" value="1"/>
</dbReference>
<protein>
    <submittedName>
        <fullName evidence="4">Chaperonin 10-like protein</fullName>
    </submittedName>
</protein>
<dbReference type="EMBL" id="JAULSN010000004">
    <property type="protein sequence ID" value="KAK3373154.1"/>
    <property type="molecule type" value="Genomic_DNA"/>
</dbReference>
<dbReference type="Gene3D" id="3.90.180.10">
    <property type="entry name" value="Medium-chain alcohol dehydrogenases, catalytic domain"/>
    <property type="match status" value="1"/>
</dbReference>
<comment type="caution">
    <text evidence="4">The sequence shown here is derived from an EMBL/GenBank/DDBJ whole genome shotgun (WGS) entry which is preliminary data.</text>
</comment>
<feature type="domain" description="Enoyl reductase (ER)" evidence="3">
    <location>
        <begin position="23"/>
        <end position="382"/>
    </location>
</feature>
<evidence type="ECO:0000313" key="5">
    <source>
        <dbReference type="Proteomes" id="UP001287356"/>
    </source>
</evidence>
<evidence type="ECO:0000313" key="4">
    <source>
        <dbReference type="EMBL" id="KAK3373154.1"/>
    </source>
</evidence>
<sequence>MPSADPILSLPKEQTAIVAQGPGRVTVRHDTPVPALAPDMAIVRTAAVAINPADAKMLDYSATPGAIHGDDFAGTVVALGVDVLKSGRLQVGDRVAGMVHGMNKLRPDVGAFAQYVGATADLLLKIPDNMSFEDAATLGLGVTTATMALWLELRVPATLEQLAEARGLAEEGQGTGLPALSQRSGCFVLVAGGSTATGTRAIQLLKLAGLRPIATCSPANFELVRRFGAEKAFDYGAASAADVAAEIRAYTNNELGHALDCVATAETTQLCYGAIGRAGGRYCSLEPFRAAVAQTRALTVDASWVMAPTVFGRKLAIDGAYGRDAAPDHRRFGVAAYAAVQSLLDRALLDPHPVRLMPGGWDGVVHGIDVIRQQAVSGYKMVYRVA</sequence>
<evidence type="ECO:0000256" key="1">
    <source>
        <dbReference type="ARBA" id="ARBA00008072"/>
    </source>
</evidence>
<dbReference type="SMART" id="SM00829">
    <property type="entry name" value="PKS_ER"/>
    <property type="match status" value="1"/>
</dbReference>
<reference evidence="4" key="1">
    <citation type="journal article" date="2023" name="Mol. Phylogenet. Evol.">
        <title>Genome-scale phylogeny and comparative genomics of the fungal order Sordariales.</title>
        <authorList>
            <person name="Hensen N."/>
            <person name="Bonometti L."/>
            <person name="Westerberg I."/>
            <person name="Brannstrom I.O."/>
            <person name="Guillou S."/>
            <person name="Cros-Aarteil S."/>
            <person name="Calhoun S."/>
            <person name="Haridas S."/>
            <person name="Kuo A."/>
            <person name="Mondo S."/>
            <person name="Pangilinan J."/>
            <person name="Riley R."/>
            <person name="LaButti K."/>
            <person name="Andreopoulos B."/>
            <person name="Lipzen A."/>
            <person name="Chen C."/>
            <person name="Yan M."/>
            <person name="Daum C."/>
            <person name="Ng V."/>
            <person name="Clum A."/>
            <person name="Steindorff A."/>
            <person name="Ohm R.A."/>
            <person name="Martin F."/>
            <person name="Silar P."/>
            <person name="Natvig D.O."/>
            <person name="Lalanne C."/>
            <person name="Gautier V."/>
            <person name="Ament-Velasquez S.L."/>
            <person name="Kruys A."/>
            <person name="Hutchinson M.I."/>
            <person name="Powell A.J."/>
            <person name="Barry K."/>
            <person name="Miller A.N."/>
            <person name="Grigoriev I.V."/>
            <person name="Debuchy R."/>
            <person name="Gladieux P."/>
            <person name="Hiltunen Thoren M."/>
            <person name="Johannesson H."/>
        </authorList>
    </citation>
    <scope>NUCLEOTIDE SEQUENCE</scope>
    <source>
        <strain evidence="4">CBS 958.72</strain>
    </source>
</reference>
<dbReference type="Pfam" id="PF00107">
    <property type="entry name" value="ADH_zinc_N"/>
    <property type="match status" value="1"/>
</dbReference>
<dbReference type="InterPro" id="IPR013154">
    <property type="entry name" value="ADH-like_N"/>
</dbReference>
<keyword evidence="2" id="KW-0560">Oxidoreductase</keyword>
<evidence type="ECO:0000256" key="2">
    <source>
        <dbReference type="ARBA" id="ARBA00023002"/>
    </source>
</evidence>
<organism evidence="4 5">
    <name type="scientific">Lasiosphaeria ovina</name>
    <dbReference type="NCBI Taxonomy" id="92902"/>
    <lineage>
        <taxon>Eukaryota</taxon>
        <taxon>Fungi</taxon>
        <taxon>Dikarya</taxon>
        <taxon>Ascomycota</taxon>
        <taxon>Pezizomycotina</taxon>
        <taxon>Sordariomycetes</taxon>
        <taxon>Sordariomycetidae</taxon>
        <taxon>Sordariales</taxon>
        <taxon>Lasiosphaeriaceae</taxon>
        <taxon>Lasiosphaeria</taxon>
    </lineage>
</organism>
<reference evidence="4" key="2">
    <citation type="submission" date="2023-06" db="EMBL/GenBank/DDBJ databases">
        <authorList>
            <consortium name="Lawrence Berkeley National Laboratory"/>
            <person name="Haridas S."/>
            <person name="Hensen N."/>
            <person name="Bonometti L."/>
            <person name="Westerberg I."/>
            <person name="Brannstrom I.O."/>
            <person name="Guillou S."/>
            <person name="Cros-Aarteil S."/>
            <person name="Calhoun S."/>
            <person name="Kuo A."/>
            <person name="Mondo S."/>
            <person name="Pangilinan J."/>
            <person name="Riley R."/>
            <person name="Labutti K."/>
            <person name="Andreopoulos B."/>
            <person name="Lipzen A."/>
            <person name="Chen C."/>
            <person name="Yanf M."/>
            <person name="Daum C."/>
            <person name="Ng V."/>
            <person name="Clum A."/>
            <person name="Steindorff A."/>
            <person name="Ohm R."/>
            <person name="Martin F."/>
            <person name="Silar P."/>
            <person name="Natvig D."/>
            <person name="Lalanne C."/>
            <person name="Gautier V."/>
            <person name="Ament-Velasquez S.L."/>
            <person name="Kruys A."/>
            <person name="Hutchinson M.I."/>
            <person name="Powell A.J."/>
            <person name="Barry K."/>
            <person name="Miller A.N."/>
            <person name="Grigoriev I.V."/>
            <person name="Debuchy R."/>
            <person name="Gladieux P."/>
            <person name="Thoren M.H."/>
            <person name="Johannesson H."/>
        </authorList>
    </citation>
    <scope>NUCLEOTIDE SEQUENCE</scope>
    <source>
        <strain evidence="4">CBS 958.72</strain>
    </source>
</reference>
<dbReference type="SUPFAM" id="SSF50129">
    <property type="entry name" value="GroES-like"/>
    <property type="match status" value="1"/>
</dbReference>
<dbReference type="PANTHER" id="PTHR45348">
    <property type="entry name" value="HYPOTHETICAL OXIDOREDUCTASE (EUROFUNG)"/>
    <property type="match status" value="1"/>
</dbReference>
<evidence type="ECO:0000259" key="3">
    <source>
        <dbReference type="SMART" id="SM00829"/>
    </source>
</evidence>
<proteinExistence type="inferred from homology"/>
<dbReference type="InterPro" id="IPR020843">
    <property type="entry name" value="ER"/>
</dbReference>